<accession>A0ABV2N4C4</accession>
<proteinExistence type="inferred from homology"/>
<evidence type="ECO:0000313" key="5">
    <source>
        <dbReference type="EMBL" id="MET3792802.1"/>
    </source>
</evidence>
<keyword evidence="2" id="KW-0479">Metal-binding</keyword>
<dbReference type="InterPro" id="IPR040442">
    <property type="entry name" value="Pyrv_kinase-like_dom_sf"/>
</dbReference>
<sequence>MPAPVNKFRRGLAEGRVQIGLWLGLANPYSAELLAGTGFDWLVIDGEHAPNDLRSMLAQLQAVAIGNATPVIRLPADENWMIKQVLDIGCQTILVPMVETEEQAQRLARAMKYAPAGVRGVGAGLARASAFNAISDYLATADAETCLLVQVETQAGMAEIERIAAVDGVDGVFIGPADLAADMGHRGNPEHPDVQRAIEAGISRLLEAGKPAGILTSNRGLARRYIDLGATFVAVGSDVGLLRQSAVALRQAFDCPESEGLKRGIRI</sequence>
<evidence type="ECO:0000256" key="1">
    <source>
        <dbReference type="ARBA" id="ARBA00005568"/>
    </source>
</evidence>
<dbReference type="EC" id="4.1.2.52" evidence="5"/>
<reference evidence="5 6" key="1">
    <citation type="submission" date="2024-06" db="EMBL/GenBank/DDBJ databases">
        <title>Genomic Encyclopedia of Type Strains, Phase IV (KMG-IV): sequencing the most valuable type-strain genomes for metagenomic binning, comparative biology and taxonomic classification.</title>
        <authorList>
            <person name="Goeker M."/>
        </authorList>
    </citation>
    <scope>NUCLEOTIDE SEQUENCE [LARGE SCALE GENOMIC DNA]</scope>
    <source>
        <strain evidence="5 6">DSM 27865</strain>
    </source>
</reference>
<dbReference type="InterPro" id="IPR015813">
    <property type="entry name" value="Pyrv/PenolPyrv_kinase-like_dom"/>
</dbReference>
<dbReference type="EMBL" id="JBEPML010000010">
    <property type="protein sequence ID" value="MET3792802.1"/>
    <property type="molecule type" value="Genomic_DNA"/>
</dbReference>
<dbReference type="SUPFAM" id="SSF51621">
    <property type="entry name" value="Phosphoenolpyruvate/pyruvate domain"/>
    <property type="match status" value="1"/>
</dbReference>
<dbReference type="Proteomes" id="UP001549076">
    <property type="component" value="Unassembled WGS sequence"/>
</dbReference>
<keyword evidence="3 5" id="KW-0456">Lyase</keyword>
<dbReference type="GO" id="GO:0016829">
    <property type="term" value="F:lyase activity"/>
    <property type="evidence" value="ECO:0007669"/>
    <property type="project" value="UniProtKB-KW"/>
</dbReference>
<comment type="caution">
    <text evidence="5">The sequence shown here is derived from an EMBL/GenBank/DDBJ whole genome shotgun (WGS) entry which is preliminary data.</text>
</comment>
<name>A0ABV2N4C4_9HYPH</name>
<evidence type="ECO:0000256" key="2">
    <source>
        <dbReference type="ARBA" id="ARBA00022723"/>
    </source>
</evidence>
<organism evidence="5 6">
    <name type="scientific">Aquamicrobium terrae</name>
    <dbReference type="NCBI Taxonomy" id="1324945"/>
    <lineage>
        <taxon>Bacteria</taxon>
        <taxon>Pseudomonadati</taxon>
        <taxon>Pseudomonadota</taxon>
        <taxon>Alphaproteobacteria</taxon>
        <taxon>Hyphomicrobiales</taxon>
        <taxon>Phyllobacteriaceae</taxon>
        <taxon>Aquamicrobium</taxon>
    </lineage>
</organism>
<dbReference type="InterPro" id="IPR005000">
    <property type="entry name" value="Aldolase/citrate-lyase_domain"/>
</dbReference>
<dbReference type="Gene3D" id="3.20.20.60">
    <property type="entry name" value="Phosphoenolpyruvate-binding domains"/>
    <property type="match status" value="1"/>
</dbReference>
<feature type="domain" description="HpcH/HpaI aldolase/citrate lyase" evidence="4">
    <location>
        <begin position="18"/>
        <end position="243"/>
    </location>
</feature>
<comment type="similarity">
    <text evidence="1">Belongs to the HpcH/HpaI aldolase family.</text>
</comment>
<evidence type="ECO:0000259" key="4">
    <source>
        <dbReference type="Pfam" id="PF03328"/>
    </source>
</evidence>
<protein>
    <submittedName>
        <fullName evidence="5">4-hydroxy-2-oxoheptanedioate aldolase</fullName>
        <ecNumber evidence="5">4.1.2.52</ecNumber>
    </submittedName>
</protein>
<dbReference type="Pfam" id="PF03328">
    <property type="entry name" value="HpcH_HpaI"/>
    <property type="match status" value="1"/>
</dbReference>
<dbReference type="RefSeq" id="WP_354196146.1">
    <property type="nucleotide sequence ID" value="NZ_JBEPML010000010.1"/>
</dbReference>
<dbReference type="PANTHER" id="PTHR30502:SF0">
    <property type="entry name" value="PHOSPHOENOLPYRUVATE CARBOXYLASE FAMILY PROTEIN"/>
    <property type="match status" value="1"/>
</dbReference>
<dbReference type="PANTHER" id="PTHR30502">
    <property type="entry name" value="2-KETO-3-DEOXY-L-RHAMNONATE ALDOLASE"/>
    <property type="match status" value="1"/>
</dbReference>
<gene>
    <name evidence="5" type="ORF">ABID37_003025</name>
</gene>
<evidence type="ECO:0000256" key="3">
    <source>
        <dbReference type="ARBA" id="ARBA00023239"/>
    </source>
</evidence>
<dbReference type="InterPro" id="IPR050251">
    <property type="entry name" value="HpcH-HpaI_aldolase"/>
</dbReference>
<evidence type="ECO:0000313" key="6">
    <source>
        <dbReference type="Proteomes" id="UP001549076"/>
    </source>
</evidence>
<keyword evidence="6" id="KW-1185">Reference proteome</keyword>